<dbReference type="Pfam" id="PF18759">
    <property type="entry name" value="Plavaka"/>
    <property type="match status" value="1"/>
</dbReference>
<keyword evidence="3" id="KW-1185">Reference proteome</keyword>
<evidence type="ECO:0000313" key="2">
    <source>
        <dbReference type="EMBL" id="PIL32079.1"/>
    </source>
</evidence>
<protein>
    <recommendedName>
        <fullName evidence="4">C2H2-type domain-containing protein</fullName>
    </recommendedName>
</protein>
<dbReference type="OrthoDB" id="2418900at2759"/>
<organism evidence="2 3">
    <name type="scientific">Ganoderma sinense ZZ0214-1</name>
    <dbReference type="NCBI Taxonomy" id="1077348"/>
    <lineage>
        <taxon>Eukaryota</taxon>
        <taxon>Fungi</taxon>
        <taxon>Dikarya</taxon>
        <taxon>Basidiomycota</taxon>
        <taxon>Agaricomycotina</taxon>
        <taxon>Agaricomycetes</taxon>
        <taxon>Polyporales</taxon>
        <taxon>Polyporaceae</taxon>
        <taxon>Ganoderma</taxon>
    </lineage>
</organism>
<dbReference type="STRING" id="1077348.A0A2G8SE99"/>
<reference evidence="2 3" key="1">
    <citation type="journal article" date="2015" name="Sci. Rep.">
        <title>Chromosome-level genome map provides insights into diverse defense mechanisms in the medicinal fungus Ganoderma sinense.</title>
        <authorList>
            <person name="Zhu Y."/>
            <person name="Xu J."/>
            <person name="Sun C."/>
            <person name="Zhou S."/>
            <person name="Xu H."/>
            <person name="Nelson D.R."/>
            <person name="Qian J."/>
            <person name="Song J."/>
            <person name="Luo H."/>
            <person name="Xiang L."/>
            <person name="Li Y."/>
            <person name="Xu Z."/>
            <person name="Ji A."/>
            <person name="Wang L."/>
            <person name="Lu S."/>
            <person name="Hayward A."/>
            <person name="Sun W."/>
            <person name="Li X."/>
            <person name="Schwartz D.C."/>
            <person name="Wang Y."/>
            <person name="Chen S."/>
        </authorList>
    </citation>
    <scope>NUCLEOTIDE SEQUENCE [LARGE SCALE GENOMIC DNA]</scope>
    <source>
        <strain evidence="2 3">ZZ0214-1</strain>
    </source>
</reference>
<gene>
    <name evidence="2" type="ORF">GSI_06784</name>
</gene>
<dbReference type="EMBL" id="AYKW01000012">
    <property type="protein sequence ID" value="PIL32079.1"/>
    <property type="molecule type" value="Genomic_DNA"/>
</dbReference>
<comment type="caution">
    <text evidence="2">The sequence shown here is derived from an EMBL/GenBank/DDBJ whole genome shotgun (WGS) entry which is preliminary data.</text>
</comment>
<dbReference type="InterPro" id="IPR041078">
    <property type="entry name" value="Plavaka"/>
</dbReference>
<accession>A0A2G8SE99</accession>
<dbReference type="AlphaFoldDB" id="A0A2G8SE99"/>
<evidence type="ECO:0000256" key="1">
    <source>
        <dbReference type="SAM" id="MobiDB-lite"/>
    </source>
</evidence>
<proteinExistence type="predicted"/>
<dbReference type="Proteomes" id="UP000230002">
    <property type="component" value="Unassembled WGS sequence"/>
</dbReference>
<evidence type="ECO:0008006" key="4">
    <source>
        <dbReference type="Google" id="ProtNLM"/>
    </source>
</evidence>
<feature type="region of interest" description="Disordered" evidence="1">
    <location>
        <begin position="76"/>
        <end position="162"/>
    </location>
</feature>
<sequence length="942" mass="106511">MAILAEHSWYAPVTPSFGHRPSSSLVHCAVMLKFRYQCSYCQKSRFLSRAGLRSHITQTPDCRQAQRLEWEHTRAALPDSSGEQGGTAGGNPALDAPADPDISMQEENQDPAAGDWNMDDSDAPSRNQQGADPPAPHPVAGPGRVTVEEVEDEEPGGLPKRPWIGEFPRAVASILRKAKTIFEELRDSKRSKREDNFAPFANREEWELAAFLMRSGMSQEQIEDYLTLPITRTRTAPSFRNKRSFMQKIDALPAGVSWLCDQWELVGDLVDEEGDVRTEEIELWRRDPVELVRELLGNPIFRDSLRYAPEQLFANEDGSARIYDETWTGDWWWELQGLLPPGVTIAPIILSSDKTVLSRFSGDKQAWPVYLTIGNISKSVRRQPSMHATILLGYIPYTKLDCFTKSRRALESYRLFHECMRTLLAPLVAAGKEGVEMVCADGAVRRVHPILAAYIADHPEQCLVTGCQENFCPKCSVHSTQLGEPIYSTMKDQDVVWDTIQAAARGEKPNEFKDLGLRLIDPFWRDLPHCDIFACITPDLLHQLHKGVFKDHTVSWATACVDGGADEVDRRFKAMPSHPMLRHFKKGISLVTQWTGTEYKHMERVFLGVLSGASDPASVRAVRAVLDFIYYAHFHAHADDSLSLLEAAWVTFHENKYIFVNEGIREHYNIPKLHSALHYPLSIRKLGTTDGYNTENTERLHIDYAKRGYAASNKKEYIKQMTVWLRRQEAVSRFHSYLAWAEPLRTSTTNPIPDEDADDGDVSMVEKPDTVPPYVLAKTPGLPGTSVHKLVHQFGCTDFIRALVDFLRRKSSSRTLPVPAQHLSRHTRFAVYKRMHVYLPPLRQVSAVPIKDVIRAVPAQPARGLIHASPAHFDTVLIRETPPAPDSRNPLEGLRVARVRAIFRIPEHYGPEYREPVAFVEWFTPFRPEPDSDTVKLSVVAT</sequence>
<evidence type="ECO:0000313" key="3">
    <source>
        <dbReference type="Proteomes" id="UP000230002"/>
    </source>
</evidence>
<name>A0A2G8SE99_9APHY</name>